<dbReference type="AlphaFoldDB" id="N1PUD7"/>
<dbReference type="EMBL" id="KB446537">
    <property type="protein sequence ID" value="EME46558.1"/>
    <property type="molecule type" value="Genomic_DNA"/>
</dbReference>
<evidence type="ECO:0000313" key="1">
    <source>
        <dbReference type="EMBL" id="EME46558.1"/>
    </source>
</evidence>
<name>N1PUD7_DOTSN</name>
<dbReference type="eggNOG" id="ENOG502RBXP">
    <property type="taxonomic scope" value="Eukaryota"/>
</dbReference>
<dbReference type="Proteomes" id="UP000016933">
    <property type="component" value="Unassembled WGS sequence"/>
</dbReference>
<protein>
    <submittedName>
        <fullName evidence="1">Uncharacterized protein</fullName>
    </submittedName>
</protein>
<proteinExistence type="predicted"/>
<reference evidence="2" key="1">
    <citation type="journal article" date="2012" name="PLoS Genet.">
        <title>The genomes of the fungal plant pathogens Cladosporium fulvum and Dothistroma septosporum reveal adaptation to different hosts and lifestyles but also signatures of common ancestry.</title>
        <authorList>
            <person name="de Wit P.J.G.M."/>
            <person name="van der Burgt A."/>
            <person name="Oekmen B."/>
            <person name="Stergiopoulos I."/>
            <person name="Abd-Elsalam K.A."/>
            <person name="Aerts A.L."/>
            <person name="Bahkali A.H."/>
            <person name="Beenen H.G."/>
            <person name="Chettri P."/>
            <person name="Cox M.P."/>
            <person name="Datema E."/>
            <person name="de Vries R.P."/>
            <person name="Dhillon B."/>
            <person name="Ganley A.R."/>
            <person name="Griffiths S.A."/>
            <person name="Guo Y."/>
            <person name="Hamelin R.C."/>
            <person name="Henrissat B."/>
            <person name="Kabir M.S."/>
            <person name="Jashni M.K."/>
            <person name="Kema G."/>
            <person name="Klaubauf S."/>
            <person name="Lapidus A."/>
            <person name="Levasseur A."/>
            <person name="Lindquist E."/>
            <person name="Mehrabi R."/>
            <person name="Ohm R.A."/>
            <person name="Owen T.J."/>
            <person name="Salamov A."/>
            <person name="Schwelm A."/>
            <person name="Schijlen E."/>
            <person name="Sun H."/>
            <person name="van den Burg H.A."/>
            <person name="van Ham R.C.H.J."/>
            <person name="Zhang S."/>
            <person name="Goodwin S.B."/>
            <person name="Grigoriev I.V."/>
            <person name="Collemare J."/>
            <person name="Bradshaw R.E."/>
        </authorList>
    </citation>
    <scope>NUCLEOTIDE SEQUENCE [LARGE SCALE GENOMIC DNA]</scope>
    <source>
        <strain evidence="2">NZE10 / CBS 128990</strain>
    </source>
</reference>
<reference evidence="1 2" key="2">
    <citation type="journal article" date="2012" name="PLoS Pathog.">
        <title>Diverse lifestyles and strategies of plant pathogenesis encoded in the genomes of eighteen Dothideomycetes fungi.</title>
        <authorList>
            <person name="Ohm R.A."/>
            <person name="Feau N."/>
            <person name="Henrissat B."/>
            <person name="Schoch C.L."/>
            <person name="Horwitz B.A."/>
            <person name="Barry K.W."/>
            <person name="Condon B.J."/>
            <person name="Copeland A.C."/>
            <person name="Dhillon B."/>
            <person name="Glaser F."/>
            <person name="Hesse C.N."/>
            <person name="Kosti I."/>
            <person name="LaButti K."/>
            <person name="Lindquist E.A."/>
            <person name="Lucas S."/>
            <person name="Salamov A.A."/>
            <person name="Bradshaw R.E."/>
            <person name="Ciuffetti L."/>
            <person name="Hamelin R.C."/>
            <person name="Kema G.H.J."/>
            <person name="Lawrence C."/>
            <person name="Scott J.A."/>
            <person name="Spatafora J.W."/>
            <person name="Turgeon B.G."/>
            <person name="de Wit P.J.G.M."/>
            <person name="Zhong S."/>
            <person name="Goodwin S.B."/>
            <person name="Grigoriev I.V."/>
        </authorList>
    </citation>
    <scope>NUCLEOTIDE SEQUENCE [LARGE SCALE GENOMIC DNA]</scope>
    <source>
        <strain evidence="2">NZE10 / CBS 128990</strain>
    </source>
</reference>
<accession>N1PUD7</accession>
<evidence type="ECO:0000313" key="2">
    <source>
        <dbReference type="Proteomes" id="UP000016933"/>
    </source>
</evidence>
<keyword evidence="2" id="KW-1185">Reference proteome</keyword>
<dbReference type="OMA" id="SVMQNDR"/>
<dbReference type="OrthoDB" id="3627582at2759"/>
<gene>
    <name evidence="1" type="ORF">DOTSEDRAFT_22608</name>
</gene>
<sequence>MAARVQAVRVACIADHEIFSTGEISLLTMLAGIPLVLLKLRPSLLTTSVMQNDRARGVPRNIRYGHSADGKYFENPVARTLMAGNEDGEAHWSGQVGSILIARADQQPLNAGHIPVILGFIDDATHTIRADQDASGAALSPDAFKAYYIYAMQRLMTSEQAEEWAKVPSLFADAVQTEDGVKMKIDGGVAI</sequence>
<dbReference type="HOGENOM" id="CLU_1421392_0_0_1"/>
<organism evidence="1 2">
    <name type="scientific">Dothistroma septosporum (strain NZE10 / CBS 128990)</name>
    <name type="common">Red band needle blight fungus</name>
    <name type="synonym">Mycosphaerella pini</name>
    <dbReference type="NCBI Taxonomy" id="675120"/>
    <lineage>
        <taxon>Eukaryota</taxon>
        <taxon>Fungi</taxon>
        <taxon>Dikarya</taxon>
        <taxon>Ascomycota</taxon>
        <taxon>Pezizomycotina</taxon>
        <taxon>Dothideomycetes</taxon>
        <taxon>Dothideomycetidae</taxon>
        <taxon>Mycosphaerellales</taxon>
        <taxon>Mycosphaerellaceae</taxon>
        <taxon>Dothistroma</taxon>
    </lineage>
</organism>